<dbReference type="EMBL" id="CP009268">
    <property type="protein sequence ID" value="AJA53034.1"/>
    <property type="molecule type" value="Genomic_DNA"/>
</dbReference>
<dbReference type="SUPFAM" id="SSF52540">
    <property type="entry name" value="P-loop containing nucleoside triphosphate hydrolases"/>
    <property type="match status" value="2"/>
</dbReference>
<evidence type="ECO:0000256" key="2">
    <source>
        <dbReference type="ARBA" id="ARBA00011322"/>
    </source>
</evidence>
<dbReference type="Proteomes" id="UP000030905">
    <property type="component" value="Chromosome"/>
</dbReference>
<keyword evidence="8" id="KW-1185">Reference proteome</keyword>
<dbReference type="GeneID" id="93075101"/>
<accession>A0A0H3J541</accession>
<dbReference type="PANTHER" id="PTHR32114">
    <property type="entry name" value="ABC TRANSPORTER ABCH.3"/>
    <property type="match status" value="1"/>
</dbReference>
<sequence>MRPIKLKIKGLNSFIDSQDIDFQKLTDKGLFGIFGPTGSGKSTILDGITLALYGEVARKSSNYMNTNCSSLNVSFEFQISSVEIKRYRVDREFRRDPKTGNVRTRSAKIISIENNEKIILEEGAKSVTGKCEEIIGLTLEDFTRTVVLPQGKFSEFLKLEGKDRRNMLERLFNLQKYGDNLSIKLNGKIKREREKVNLLDGELKGYENVNNEILQDKTNTLIEKKEHYDRAQEELKICEKKYDEEKELWNLQEELKEQLHRKAELKEREEDINKDSKKISLAESALKLKPYVDSYEDTLKQIANINNNLIQLGNKMKVTEENKKKAEAQLEKAKRRKEKDLPDLTIRQQKVIDAIEEKRLLDVLNREKIILEENINDVEKRGKSTNIKIEKNRVIIDNINSSIMERENKVETLIVHEEHKRKIDEGILILNTLQNLSKQKEDLSASKKSVLLSLEKAKLKGKNLLKKIKDNKDLLNNSNEDLNNLLQNCPGDENTLLNLQSQLNTATEKWNKYKEYNTKLNNGTKNIEVFKKDLDKRESERVFLEEEIKKIKTSIKKAETENIAHNLRNTLLEGKPCPVCGSKHHSIENIKILEINNVDELNLDLDNRDKKYTLLMQEIIKLQTNIKAEDKNIEECNLKIRELGDGFKSISVDELKTKFDILKQHISKFNEKKVSLDKKIKSLIEEKGILEVEYSRESTKEIENGQQLKKIDNNLVSLEDELNKNNRQLELLKKDTSIEDFKSERDKISRKEKEKTLLEKEIKELRKRLDNELLIKEDLNKDISELREEFKENRTILIEKNKNIEEKKKAIKSKAGNIEDLEEIHLEICKAIKLINEEYEKSEENKNAIELLYNECNNDMISAKSKLLSLKERSVKDRDKLQSALGEEGIESIDKVKDNFMSREEIDKLKLLVEEYKNIVTKLTGNIENIKKKINNRILSEEQWLEIQNSKNNIQKTLKSLEEDKIRLETEVTTLKESFLKKKKLLVDREELEHKLALLDDLDKLFKGKKFVEFVAANQLKYVSIEACKWLKEITSGNYGLEVDDNGKFIIRDYKNGGAERDASTLSGGETFVTSLALALALSAQIQLKGTAPLELFFLDEGFGTLDDNLLEVVMDSLERIHNDRLSIGIISHVESIKNRVPVKLIVTAAQAGMGGSKVRIERS</sequence>
<feature type="coiled-coil region" evidence="4">
    <location>
        <begin position="527"/>
        <end position="561"/>
    </location>
</feature>
<name>A0A0H3J541_CLOPA</name>
<proteinExistence type="inferred from homology"/>
<keyword evidence="4" id="KW-0175">Coiled coil</keyword>
<evidence type="ECO:0000313" key="5">
    <source>
        <dbReference type="EMBL" id="AJA53034.1"/>
    </source>
</evidence>
<dbReference type="Pfam" id="PF13558">
    <property type="entry name" value="SbcC_Walker_B"/>
    <property type="match status" value="1"/>
</dbReference>
<dbReference type="EMBL" id="JPGY02000001">
    <property type="protein sequence ID" value="KRU10958.1"/>
    <property type="molecule type" value="Genomic_DNA"/>
</dbReference>
<dbReference type="eggNOG" id="COG0419">
    <property type="taxonomic scope" value="Bacteria"/>
</dbReference>
<reference evidence="5 8" key="1">
    <citation type="journal article" date="2015" name="Genome Announc.">
        <title>Complete Genome Sequence of the Nitrogen-Fixing and Solvent-Producing Clostridium pasteurianum DSM 525.</title>
        <authorList>
            <person name="Poehlein A."/>
            <person name="Grosse-Honebrink A."/>
            <person name="Zhang Y."/>
            <person name="Minton N.P."/>
            <person name="Daniel R."/>
        </authorList>
    </citation>
    <scope>NUCLEOTIDE SEQUENCE [LARGE SCALE GENOMIC DNA]</scope>
    <source>
        <strain evidence="5">DSM 525</strain>
        <strain evidence="8">DSM 525 / ATCC 6013</strain>
    </source>
</reference>
<comment type="similarity">
    <text evidence="1">Belongs to the SMC family. SbcC subfamily.</text>
</comment>
<evidence type="ECO:0000313" key="7">
    <source>
        <dbReference type="Proteomes" id="UP000028042"/>
    </source>
</evidence>
<evidence type="ECO:0000256" key="3">
    <source>
        <dbReference type="ARBA" id="ARBA00013368"/>
    </source>
</evidence>
<dbReference type="PATRIC" id="fig|1262449.3.peg.2242"/>
<dbReference type="InterPro" id="IPR027417">
    <property type="entry name" value="P-loop_NTPase"/>
</dbReference>
<dbReference type="Gene3D" id="3.40.50.300">
    <property type="entry name" value="P-loop containing nucleotide triphosphate hydrolases"/>
    <property type="match status" value="2"/>
</dbReference>
<reference evidence="6 7" key="3">
    <citation type="journal article" name="Genome Announc.">
        <title>Improved Draft Genome Sequence of Clostridium pasteurianum Strain ATCC 6013 (DSM 525) Using a Hybrid Next-Generation Sequencing Approach.</title>
        <authorList>
            <person name="Pyne M.E."/>
            <person name="Utturkar S."/>
            <person name="Brown S.D."/>
            <person name="Moo-Young M."/>
            <person name="Chung D.A."/>
            <person name="Chou C.P."/>
        </authorList>
    </citation>
    <scope>NUCLEOTIDE SEQUENCE [LARGE SCALE GENOMIC DNA]</scope>
    <source>
        <strain evidence="6 7">ATCC 6013</strain>
    </source>
</reference>
<feature type="coiled-coil region" evidence="4">
    <location>
        <begin position="906"/>
        <end position="1002"/>
    </location>
</feature>
<dbReference type="PANTHER" id="PTHR32114:SF2">
    <property type="entry name" value="ABC TRANSPORTER ABCH.3"/>
    <property type="match status" value="1"/>
</dbReference>
<protein>
    <recommendedName>
        <fullName evidence="3">Nuclease SbcCD subunit C</fullName>
    </recommendedName>
</protein>
<evidence type="ECO:0000256" key="1">
    <source>
        <dbReference type="ARBA" id="ARBA00006930"/>
    </source>
</evidence>
<reference evidence="6" key="2">
    <citation type="submission" date="2015-10" db="EMBL/GenBank/DDBJ databases">
        <title>Improved Draft Genome Sequence of Clostridium pasteurianum Strain ATCC 6013 (DSM 525) Using a Hybrid Next-Generation Sequencing Approach.</title>
        <authorList>
            <person name="Pyne M.E."/>
            <person name="Utturkar S.M."/>
            <person name="Brown S.D."/>
            <person name="Moo-Young M."/>
            <person name="Chung D.A."/>
            <person name="Chou P.C."/>
        </authorList>
    </citation>
    <scope>NUCLEOTIDE SEQUENCE</scope>
    <source>
        <strain evidence="6">ATCC 6013</strain>
    </source>
</reference>
<organism evidence="5 8">
    <name type="scientific">Clostridium pasteurianum DSM 525 = ATCC 6013</name>
    <dbReference type="NCBI Taxonomy" id="1262449"/>
    <lineage>
        <taxon>Bacteria</taxon>
        <taxon>Bacillati</taxon>
        <taxon>Bacillota</taxon>
        <taxon>Clostridia</taxon>
        <taxon>Eubacteriales</taxon>
        <taxon>Clostridiaceae</taxon>
        <taxon>Clostridium</taxon>
    </lineage>
</organism>
<feature type="coiled-coil region" evidence="4">
    <location>
        <begin position="619"/>
        <end position="859"/>
    </location>
</feature>
<dbReference type="GO" id="GO:0016887">
    <property type="term" value="F:ATP hydrolysis activity"/>
    <property type="evidence" value="ECO:0007669"/>
    <property type="project" value="InterPro"/>
</dbReference>
<dbReference type="KEGG" id="cpat:CLPA_c29800"/>
<dbReference type="Proteomes" id="UP000028042">
    <property type="component" value="Unassembled WGS sequence"/>
</dbReference>
<dbReference type="GO" id="GO:0006302">
    <property type="term" value="P:double-strand break repair"/>
    <property type="evidence" value="ECO:0007669"/>
    <property type="project" value="InterPro"/>
</dbReference>
<dbReference type="RefSeq" id="WP_003445256.1">
    <property type="nucleotide sequence ID" value="NZ_ANZB01000007.1"/>
</dbReference>
<dbReference type="KEGG" id="cpae:CPAST_c29800"/>
<evidence type="ECO:0000313" key="8">
    <source>
        <dbReference type="Proteomes" id="UP000030905"/>
    </source>
</evidence>
<feature type="coiled-coil region" evidence="4">
    <location>
        <begin position="189"/>
        <end position="336"/>
    </location>
</feature>
<evidence type="ECO:0000256" key="4">
    <source>
        <dbReference type="SAM" id="Coils"/>
    </source>
</evidence>
<gene>
    <name evidence="5" type="primary">sbcC</name>
    <name evidence="5" type="ORF">CLPA_c29800</name>
    <name evidence="6" type="ORF">CP6013_00205</name>
</gene>
<evidence type="ECO:0000313" key="6">
    <source>
        <dbReference type="EMBL" id="KRU10958.1"/>
    </source>
</evidence>
<dbReference type="AlphaFoldDB" id="A0A0H3J541"/>
<comment type="subunit">
    <text evidence="2">Heterodimer of SbcC and SbcD.</text>
</comment>